<evidence type="ECO:0000313" key="2">
    <source>
        <dbReference type="EMBL" id="CAK9000261.1"/>
    </source>
</evidence>
<proteinExistence type="predicted"/>
<feature type="region of interest" description="Disordered" evidence="1">
    <location>
        <begin position="418"/>
        <end position="442"/>
    </location>
</feature>
<gene>
    <name evidence="2" type="ORF">CCMP2556_LOCUS6000</name>
</gene>
<reference evidence="2 3" key="1">
    <citation type="submission" date="2024-02" db="EMBL/GenBank/DDBJ databases">
        <authorList>
            <person name="Chen Y."/>
            <person name="Shah S."/>
            <person name="Dougan E. K."/>
            <person name="Thang M."/>
            <person name="Chan C."/>
        </authorList>
    </citation>
    <scope>NUCLEOTIDE SEQUENCE [LARGE SCALE GENOMIC DNA]</scope>
</reference>
<evidence type="ECO:0000256" key="1">
    <source>
        <dbReference type="SAM" id="MobiDB-lite"/>
    </source>
</evidence>
<comment type="caution">
    <text evidence="2">The sequence shown here is derived from an EMBL/GenBank/DDBJ whole genome shotgun (WGS) entry which is preliminary data.</text>
</comment>
<sequence>MSGLYTIFDCLKRTQLILRFALGTEGRPFAACLLHEVVHHWAQGAHELATFSPGKELERFGLSFLRVEGLEKSIAYGKHSRTAVHSHLDKVQASWLNDSDLSRMDKKGEATRRVFDQELQTLLDGGEVPDALQIWTFRVKEILRCLAPWAPQLSSSIDLTVVHLDQRTTELPVLPGVKVVSVENTKLAVRRFLQRRLRVSIGIHLELPSTLGTPVEWKMEAYQMESNPCKIIPCTGTPTVLLVPGQHEAATARVPSVSEFQFRRLVRIAGINLCCFYGVPLVLHPSEIENHADLSARRDGGDGFCTLMEHLVEGVGALYISKVCPMELCTRGGSPFTWLATVPLGSQKPQLVLRGLCDLHRGVVKRKAKDGVGPAGPVSAEFRGVEESWSKLSYYNPLSTVSNVHGLRVLEDVWLPTEAPHGSRGRGRPKGRGGEAPKLKEHLRPGKSLEEVKTDVPEVCDTLRPRNMGGATDRPSLAQLAPMLQQPPRRRLRLAGERTITEEEVQRLADGSFEFNF</sequence>
<dbReference type="EMBL" id="CAXAMN010002559">
    <property type="protein sequence ID" value="CAK9000261.1"/>
    <property type="molecule type" value="Genomic_DNA"/>
</dbReference>
<dbReference type="Proteomes" id="UP001642484">
    <property type="component" value="Unassembled WGS sequence"/>
</dbReference>
<name>A0ABP0ICF3_9DINO</name>
<protein>
    <submittedName>
        <fullName evidence="2">Uncharacterized protein</fullName>
    </submittedName>
</protein>
<feature type="compositionally biased region" description="Basic and acidic residues" evidence="1">
    <location>
        <begin position="432"/>
        <end position="442"/>
    </location>
</feature>
<organism evidence="2 3">
    <name type="scientific">Durusdinium trenchii</name>
    <dbReference type="NCBI Taxonomy" id="1381693"/>
    <lineage>
        <taxon>Eukaryota</taxon>
        <taxon>Sar</taxon>
        <taxon>Alveolata</taxon>
        <taxon>Dinophyceae</taxon>
        <taxon>Suessiales</taxon>
        <taxon>Symbiodiniaceae</taxon>
        <taxon>Durusdinium</taxon>
    </lineage>
</organism>
<evidence type="ECO:0000313" key="3">
    <source>
        <dbReference type="Proteomes" id="UP001642484"/>
    </source>
</evidence>
<accession>A0ABP0ICF3</accession>
<keyword evidence="3" id="KW-1185">Reference proteome</keyword>